<dbReference type="GO" id="GO:0045820">
    <property type="term" value="P:negative regulation of glycolytic process"/>
    <property type="evidence" value="ECO:0007669"/>
    <property type="project" value="TreeGrafter"/>
</dbReference>
<dbReference type="GO" id="GO:0005829">
    <property type="term" value="C:cytosol"/>
    <property type="evidence" value="ECO:0007669"/>
    <property type="project" value="TreeGrafter"/>
</dbReference>
<evidence type="ECO:0000313" key="4">
    <source>
        <dbReference type="Proteomes" id="UP000249134"/>
    </source>
</evidence>
<dbReference type="Gene3D" id="3.40.50.1240">
    <property type="entry name" value="Phosphoglycerate mutase-like"/>
    <property type="match status" value="1"/>
</dbReference>
<sequence>METVLFMIRHAQSPFVFGKERTRKLSEQGEHDAKAITEIMRKVKVDIIVSSPYSRAIQTIENIAIEKRLKMQFFEELKERPIKGEYKLPKKDLLKAIKKSYDDKDYCLPGGETMRQAQERALPVISQLLNEYKGKNIIIGTHGNIMTIIMNYFDQQYGYKFWKGTSKPDIYKLSFNENKLSDVERLWEPTHFTQD</sequence>
<dbReference type="GO" id="GO:0016853">
    <property type="term" value="F:isomerase activity"/>
    <property type="evidence" value="ECO:0007669"/>
    <property type="project" value="UniProtKB-KW"/>
</dbReference>
<dbReference type="InterPro" id="IPR051695">
    <property type="entry name" value="Phosphoglycerate_Mutase"/>
</dbReference>
<protein>
    <submittedName>
        <fullName evidence="3">Phosphoglycerate mutase</fullName>
        <ecNumber evidence="3">5.4.2.-</ecNumber>
    </submittedName>
</protein>
<dbReference type="Pfam" id="PF00300">
    <property type="entry name" value="His_Phos_1"/>
    <property type="match status" value="1"/>
</dbReference>
<dbReference type="PANTHER" id="PTHR46517:SF1">
    <property type="entry name" value="FRUCTOSE-2,6-BISPHOSPHATASE TIGAR"/>
    <property type="match status" value="1"/>
</dbReference>
<keyword evidence="1" id="KW-0378">Hydrolase</keyword>
<dbReference type="RefSeq" id="WP_066138668.1">
    <property type="nucleotide sequence ID" value="NZ_CBCSGM010000001.1"/>
</dbReference>
<dbReference type="Proteomes" id="UP000249134">
    <property type="component" value="Chromosome 1"/>
</dbReference>
<dbReference type="EC" id="5.4.2.-" evidence="3"/>
<dbReference type="GO" id="GO:0043456">
    <property type="term" value="P:regulation of pentose-phosphate shunt"/>
    <property type="evidence" value="ECO:0007669"/>
    <property type="project" value="TreeGrafter"/>
</dbReference>
<keyword evidence="3" id="KW-0413">Isomerase</keyword>
<dbReference type="EMBL" id="LS483476">
    <property type="protein sequence ID" value="SQI58906.1"/>
    <property type="molecule type" value="Genomic_DNA"/>
</dbReference>
<dbReference type="SUPFAM" id="SSF53254">
    <property type="entry name" value="Phosphoglycerate mutase-like"/>
    <property type="match status" value="1"/>
</dbReference>
<evidence type="ECO:0000256" key="1">
    <source>
        <dbReference type="ARBA" id="ARBA00022801"/>
    </source>
</evidence>
<keyword evidence="4" id="KW-1185">Reference proteome</keyword>
<dbReference type="STRING" id="1348624.GCA_001591545_01336"/>
<dbReference type="SMART" id="SM00855">
    <property type="entry name" value="PGAM"/>
    <property type="match status" value="1"/>
</dbReference>
<evidence type="ECO:0000256" key="2">
    <source>
        <dbReference type="PIRSR" id="PIRSR613078-2"/>
    </source>
</evidence>
<dbReference type="InterPro" id="IPR013078">
    <property type="entry name" value="His_Pase_superF_clade-1"/>
</dbReference>
<dbReference type="AlphaFoldDB" id="A0A2X4W413"/>
<accession>A0A2X4W413</accession>
<dbReference type="CDD" id="cd07067">
    <property type="entry name" value="HP_PGM_like"/>
    <property type="match status" value="1"/>
</dbReference>
<dbReference type="GO" id="GO:0004331">
    <property type="term" value="F:fructose-2,6-bisphosphate 2-phosphatase activity"/>
    <property type="evidence" value="ECO:0007669"/>
    <property type="project" value="TreeGrafter"/>
</dbReference>
<evidence type="ECO:0000313" key="3">
    <source>
        <dbReference type="EMBL" id="SQI58906.1"/>
    </source>
</evidence>
<dbReference type="InterPro" id="IPR029033">
    <property type="entry name" value="His_PPase_superfam"/>
</dbReference>
<reference evidence="3 4" key="1">
    <citation type="submission" date="2018-06" db="EMBL/GenBank/DDBJ databases">
        <authorList>
            <consortium name="Pathogen Informatics"/>
            <person name="Doyle S."/>
        </authorList>
    </citation>
    <scope>NUCLEOTIDE SEQUENCE [LARGE SCALE GENOMIC DNA]</scope>
    <source>
        <strain evidence="3 4">NCTC4824</strain>
    </source>
</reference>
<feature type="binding site" evidence="2">
    <location>
        <position position="55"/>
    </location>
    <ligand>
        <name>substrate</name>
    </ligand>
</feature>
<dbReference type="KEGG" id="blen:NCTC4824_02284"/>
<dbReference type="PANTHER" id="PTHR46517">
    <property type="entry name" value="FRUCTOSE-2,6-BISPHOSPHATASE TIGAR"/>
    <property type="match status" value="1"/>
</dbReference>
<gene>
    <name evidence="3" type="primary">gpm</name>
    <name evidence="3" type="ORF">NCTC4824_02284</name>
</gene>
<name>A0A2X4W413_LEDLE</name>
<organism evidence="3 4">
    <name type="scientific">Lederbergia lenta</name>
    <name type="common">Bacillus lentus</name>
    <dbReference type="NCBI Taxonomy" id="1467"/>
    <lineage>
        <taxon>Bacteria</taxon>
        <taxon>Bacillati</taxon>
        <taxon>Bacillota</taxon>
        <taxon>Bacilli</taxon>
        <taxon>Bacillales</taxon>
        <taxon>Bacillaceae</taxon>
        <taxon>Lederbergia</taxon>
    </lineage>
</organism>
<proteinExistence type="predicted"/>